<accession>A0AA88HX12</accession>
<gene>
    <name evidence="1" type="ORF">QYM36_011269</name>
</gene>
<evidence type="ECO:0000313" key="1">
    <source>
        <dbReference type="EMBL" id="KAK2712517.1"/>
    </source>
</evidence>
<dbReference type="Proteomes" id="UP001187531">
    <property type="component" value="Unassembled WGS sequence"/>
</dbReference>
<proteinExistence type="predicted"/>
<dbReference type="EMBL" id="JAVRJZ010000015">
    <property type="protein sequence ID" value="KAK2712517.1"/>
    <property type="molecule type" value="Genomic_DNA"/>
</dbReference>
<dbReference type="EMBL" id="JAVRJZ010000015">
    <property type="protein sequence ID" value="KAK2712518.1"/>
    <property type="molecule type" value="Genomic_DNA"/>
</dbReference>
<sequence length="58" mass="6622">MVFEISLKGSWKNSFFFSAKGDPFKQGYDPFIVRLSGMVFEISLKGSNHCLSRDVMLK</sequence>
<comment type="caution">
    <text evidence="1">The sequence shown here is derived from an EMBL/GenBank/DDBJ whole genome shotgun (WGS) entry which is preliminary data.</text>
</comment>
<reference evidence="1" key="1">
    <citation type="submission" date="2023-07" db="EMBL/GenBank/DDBJ databases">
        <title>Chromosome-level genome assembly of Artemia franciscana.</title>
        <authorList>
            <person name="Jo E."/>
        </authorList>
    </citation>
    <scope>NUCLEOTIDE SEQUENCE</scope>
    <source>
        <tissue evidence="1">Whole body</tissue>
    </source>
</reference>
<name>A0AA88HX12_ARTSF</name>
<keyword evidence="2" id="KW-1185">Reference proteome</keyword>
<evidence type="ECO:0000313" key="2">
    <source>
        <dbReference type="Proteomes" id="UP001187531"/>
    </source>
</evidence>
<protein>
    <submittedName>
        <fullName evidence="1">Uncharacterized protein</fullName>
    </submittedName>
</protein>
<organism evidence="1 2">
    <name type="scientific">Artemia franciscana</name>
    <name type="common">Brine shrimp</name>
    <name type="synonym">Artemia sanfranciscana</name>
    <dbReference type="NCBI Taxonomy" id="6661"/>
    <lineage>
        <taxon>Eukaryota</taxon>
        <taxon>Metazoa</taxon>
        <taxon>Ecdysozoa</taxon>
        <taxon>Arthropoda</taxon>
        <taxon>Crustacea</taxon>
        <taxon>Branchiopoda</taxon>
        <taxon>Anostraca</taxon>
        <taxon>Artemiidae</taxon>
        <taxon>Artemia</taxon>
    </lineage>
</organism>
<dbReference type="AlphaFoldDB" id="A0AA88HX12"/>